<gene>
    <name evidence="2" type="ORF">J0X15_01040</name>
</gene>
<evidence type="ECO:0000313" key="3">
    <source>
        <dbReference type="Proteomes" id="UP000664779"/>
    </source>
</evidence>
<feature type="region of interest" description="Disordered" evidence="1">
    <location>
        <begin position="43"/>
        <end position="64"/>
    </location>
</feature>
<dbReference type="Proteomes" id="UP000664779">
    <property type="component" value="Unassembled WGS sequence"/>
</dbReference>
<proteinExistence type="predicted"/>
<feature type="compositionally biased region" description="Acidic residues" evidence="1">
    <location>
        <begin position="55"/>
        <end position="64"/>
    </location>
</feature>
<accession>A0A939J720</accession>
<sequence>MDITLTLSADSIRFMIEKIRMAASSIDDSYEDGHEGEVEFDAETLTGAHHHEGLAEEENDDMSDAEARELIGDLNVDEASELIAIVWVGRGDYEAEDFAQAVLDAQEHRQANRKHKTADYLLGMPLLADHLEAGLDSLDL</sequence>
<keyword evidence="3" id="KW-1185">Reference proteome</keyword>
<dbReference type="Pfam" id="PF12616">
    <property type="entry name" value="DUF3775"/>
    <property type="match status" value="1"/>
</dbReference>
<dbReference type="RefSeq" id="WP_206937488.1">
    <property type="nucleotide sequence ID" value="NZ_JAFLNF010000001.1"/>
</dbReference>
<protein>
    <submittedName>
        <fullName evidence="2">DUF3775 domain-containing protein</fullName>
    </submittedName>
</protein>
<dbReference type="InterPro" id="IPR022254">
    <property type="entry name" value="DUF3775"/>
</dbReference>
<dbReference type="AlphaFoldDB" id="A0A939J720"/>
<evidence type="ECO:0000256" key="1">
    <source>
        <dbReference type="SAM" id="MobiDB-lite"/>
    </source>
</evidence>
<name>A0A939J720_9HYPH</name>
<evidence type="ECO:0000313" key="2">
    <source>
        <dbReference type="EMBL" id="MBO0343791.1"/>
    </source>
</evidence>
<dbReference type="EMBL" id="JAFLNF010000001">
    <property type="protein sequence ID" value="MBO0343791.1"/>
    <property type="molecule type" value="Genomic_DNA"/>
</dbReference>
<reference evidence="2" key="1">
    <citation type="submission" date="2021-03" db="EMBL/GenBank/DDBJ databases">
        <title>Roseibium sp. CAU 1637 isolated from Incheon.</title>
        <authorList>
            <person name="Kim W."/>
        </authorList>
    </citation>
    <scope>NUCLEOTIDE SEQUENCE</scope>
    <source>
        <strain evidence="2">CAU 1637</strain>
    </source>
</reference>
<comment type="caution">
    <text evidence="2">The sequence shown here is derived from an EMBL/GenBank/DDBJ whole genome shotgun (WGS) entry which is preliminary data.</text>
</comment>
<organism evidence="2 3">
    <name type="scientific">Roseibium limicola</name>
    <dbReference type="NCBI Taxonomy" id="2816037"/>
    <lineage>
        <taxon>Bacteria</taxon>
        <taxon>Pseudomonadati</taxon>
        <taxon>Pseudomonadota</taxon>
        <taxon>Alphaproteobacteria</taxon>
        <taxon>Hyphomicrobiales</taxon>
        <taxon>Stappiaceae</taxon>
        <taxon>Roseibium</taxon>
    </lineage>
</organism>